<feature type="transmembrane region" description="Helical" evidence="13">
    <location>
        <begin position="20"/>
        <end position="47"/>
    </location>
</feature>
<keyword evidence="6" id="KW-0050">Antiport</keyword>
<evidence type="ECO:0000256" key="11">
    <source>
        <dbReference type="ARBA" id="ARBA00023136"/>
    </source>
</evidence>
<dbReference type="CDD" id="cd13137">
    <property type="entry name" value="MATE_NorM_like"/>
    <property type="match status" value="1"/>
</dbReference>
<dbReference type="InterPro" id="IPR048279">
    <property type="entry name" value="MdtK-like"/>
</dbReference>
<dbReference type="GO" id="GO:0005886">
    <property type="term" value="C:plasma membrane"/>
    <property type="evidence" value="ECO:0007669"/>
    <property type="project" value="UniProtKB-SubCell"/>
</dbReference>
<evidence type="ECO:0000256" key="12">
    <source>
        <dbReference type="ARBA" id="ARBA00031636"/>
    </source>
</evidence>
<proteinExistence type="inferred from homology"/>
<dbReference type="Pfam" id="PF01554">
    <property type="entry name" value="MatE"/>
    <property type="match status" value="2"/>
</dbReference>
<evidence type="ECO:0000256" key="13">
    <source>
        <dbReference type="SAM" id="Phobius"/>
    </source>
</evidence>
<evidence type="ECO:0000256" key="4">
    <source>
        <dbReference type="ARBA" id="ARBA00020268"/>
    </source>
</evidence>
<organism evidence="14 15">
    <name type="scientific">Candidatus Acutalibacter pullistercoris</name>
    <dbReference type="NCBI Taxonomy" id="2838418"/>
    <lineage>
        <taxon>Bacteria</taxon>
        <taxon>Bacillati</taxon>
        <taxon>Bacillota</taxon>
        <taxon>Clostridia</taxon>
        <taxon>Eubacteriales</taxon>
        <taxon>Acutalibacteraceae</taxon>
        <taxon>Acutalibacter</taxon>
    </lineage>
</organism>
<feature type="transmembrane region" description="Helical" evidence="13">
    <location>
        <begin position="414"/>
        <end position="433"/>
    </location>
</feature>
<dbReference type="GO" id="GO:0015297">
    <property type="term" value="F:antiporter activity"/>
    <property type="evidence" value="ECO:0007669"/>
    <property type="project" value="UniProtKB-KW"/>
</dbReference>
<evidence type="ECO:0000313" key="15">
    <source>
        <dbReference type="Proteomes" id="UP000823915"/>
    </source>
</evidence>
<comment type="subcellular location">
    <subcellularLocation>
        <location evidence="2">Cell membrane</location>
        <topology evidence="2">Multi-pass membrane protein</topology>
    </subcellularLocation>
</comment>
<reference evidence="14" key="1">
    <citation type="journal article" date="2021" name="PeerJ">
        <title>Extensive microbial diversity within the chicken gut microbiome revealed by metagenomics and culture.</title>
        <authorList>
            <person name="Gilroy R."/>
            <person name="Ravi A."/>
            <person name="Getino M."/>
            <person name="Pursley I."/>
            <person name="Horton D.L."/>
            <person name="Alikhan N.F."/>
            <person name="Baker D."/>
            <person name="Gharbi K."/>
            <person name="Hall N."/>
            <person name="Watson M."/>
            <person name="Adriaenssens E.M."/>
            <person name="Foster-Nyarko E."/>
            <person name="Jarju S."/>
            <person name="Secka A."/>
            <person name="Antonio M."/>
            <person name="Oren A."/>
            <person name="Chaudhuri R.R."/>
            <person name="La Ragione R."/>
            <person name="Hildebrand F."/>
            <person name="Pallen M.J."/>
        </authorList>
    </citation>
    <scope>NUCLEOTIDE SEQUENCE</scope>
    <source>
        <strain evidence="14">1282</strain>
    </source>
</reference>
<dbReference type="GO" id="GO:0042910">
    <property type="term" value="F:xenobiotic transmembrane transporter activity"/>
    <property type="evidence" value="ECO:0007669"/>
    <property type="project" value="InterPro"/>
</dbReference>
<comment type="caution">
    <text evidence="14">The sequence shown here is derived from an EMBL/GenBank/DDBJ whole genome shotgun (WGS) entry which is preliminary data.</text>
</comment>
<keyword evidence="7" id="KW-1003">Cell membrane</keyword>
<feature type="transmembrane region" description="Helical" evidence="13">
    <location>
        <begin position="145"/>
        <end position="166"/>
    </location>
</feature>
<dbReference type="GO" id="GO:0006811">
    <property type="term" value="P:monoatomic ion transport"/>
    <property type="evidence" value="ECO:0007669"/>
    <property type="project" value="UniProtKB-KW"/>
</dbReference>
<keyword evidence="8 13" id="KW-0812">Transmembrane</keyword>
<gene>
    <name evidence="14" type="ORF">H9838_02195</name>
</gene>
<dbReference type="PIRSF" id="PIRSF006603">
    <property type="entry name" value="DinF"/>
    <property type="match status" value="1"/>
</dbReference>
<dbReference type="EMBL" id="DXDU01000030">
    <property type="protein sequence ID" value="HIY25968.1"/>
    <property type="molecule type" value="Genomic_DNA"/>
</dbReference>
<keyword evidence="11 13" id="KW-0472">Membrane</keyword>
<reference evidence="14" key="2">
    <citation type="submission" date="2021-04" db="EMBL/GenBank/DDBJ databases">
        <authorList>
            <person name="Gilroy R."/>
        </authorList>
    </citation>
    <scope>NUCLEOTIDE SEQUENCE</scope>
    <source>
        <strain evidence="14">1282</strain>
    </source>
</reference>
<feature type="transmembrane region" description="Helical" evidence="13">
    <location>
        <begin position="343"/>
        <end position="363"/>
    </location>
</feature>
<name>A0A9D1YEX7_9FIRM</name>
<keyword evidence="10" id="KW-0406">Ion transport</keyword>
<feature type="transmembrane region" description="Helical" evidence="13">
    <location>
        <begin position="71"/>
        <end position="89"/>
    </location>
</feature>
<feature type="transmembrane region" description="Helical" evidence="13">
    <location>
        <begin position="277"/>
        <end position="299"/>
    </location>
</feature>
<dbReference type="Proteomes" id="UP000823915">
    <property type="component" value="Unassembled WGS sequence"/>
</dbReference>
<evidence type="ECO:0000256" key="1">
    <source>
        <dbReference type="ARBA" id="ARBA00003408"/>
    </source>
</evidence>
<accession>A0A9D1YEX7</accession>
<dbReference type="PANTHER" id="PTHR43298:SF2">
    <property type="entry name" value="FMN_FAD EXPORTER YEEO-RELATED"/>
    <property type="match status" value="1"/>
</dbReference>
<comment type="similarity">
    <text evidence="3">Belongs to the multi antimicrobial extrusion (MATE) (TC 2.A.66.1) family.</text>
</comment>
<evidence type="ECO:0000256" key="9">
    <source>
        <dbReference type="ARBA" id="ARBA00022989"/>
    </source>
</evidence>
<keyword evidence="5" id="KW-0813">Transport</keyword>
<feature type="transmembrane region" description="Helical" evidence="13">
    <location>
        <begin position="178"/>
        <end position="196"/>
    </location>
</feature>
<dbReference type="NCBIfam" id="TIGR00797">
    <property type="entry name" value="matE"/>
    <property type="match status" value="1"/>
</dbReference>
<evidence type="ECO:0000256" key="8">
    <source>
        <dbReference type="ARBA" id="ARBA00022692"/>
    </source>
</evidence>
<dbReference type="InterPro" id="IPR050222">
    <property type="entry name" value="MATE_MdtK"/>
</dbReference>
<dbReference type="AlphaFoldDB" id="A0A9D1YEX7"/>
<evidence type="ECO:0000256" key="7">
    <source>
        <dbReference type="ARBA" id="ARBA00022475"/>
    </source>
</evidence>
<dbReference type="PANTHER" id="PTHR43298">
    <property type="entry name" value="MULTIDRUG RESISTANCE PROTEIN NORM-RELATED"/>
    <property type="match status" value="1"/>
</dbReference>
<evidence type="ECO:0000256" key="10">
    <source>
        <dbReference type="ARBA" id="ARBA00023065"/>
    </source>
</evidence>
<evidence type="ECO:0000256" key="2">
    <source>
        <dbReference type="ARBA" id="ARBA00004651"/>
    </source>
</evidence>
<sequence>MSGKKDRFTALLSQEGTPGFGLTLSAVLLLAWPAIVEQIMITLVQYVDTAMVGSLGSQATAAVGLTSSTTWLFNGFFAAAAIGFSVQVAQHLGAGRQEDAQKVVWQSLRFTVLFGLFMGAIGFALSFPLPALLGADPAVRGDASLYFRIMACAMPFTLGTNMFSAVIRCAGDTKTPMVLNLLINVFNVILNTLFIYETRPVEVLGLRFTMWGAGWGVGGAAFASGLSTALVCLLFLTVLFRKKSPIRISLKKRYKFERGCLLAAWRLGLPAALERSIMCLAQIVITAIITGIGTVAVASNHLAVTAESISYLPASGVAVAGTTLVGQAMGAGRKDLAQRFARMVSWMGVGIMTLGGAVLFLFSTQLIQIFSQDPQVIELGSQVLRIVAFAEPLFGASIVASGALRGAGDSKGPFLISLATMWGVRITLSLILVGSLGLIGVWLAMAAELCARGLVFMVRLYRGRWLHIDLFTPSGKKAGG</sequence>
<keyword evidence="9 13" id="KW-1133">Transmembrane helix</keyword>
<evidence type="ECO:0000256" key="6">
    <source>
        <dbReference type="ARBA" id="ARBA00022449"/>
    </source>
</evidence>
<protein>
    <recommendedName>
        <fullName evidence="4">Probable multidrug resistance protein NorM</fullName>
    </recommendedName>
    <alternativeName>
        <fullName evidence="12">Multidrug-efflux transporter</fullName>
    </alternativeName>
</protein>
<evidence type="ECO:0000256" key="3">
    <source>
        <dbReference type="ARBA" id="ARBA00010199"/>
    </source>
</evidence>
<feature type="transmembrane region" description="Helical" evidence="13">
    <location>
        <begin position="311"/>
        <end position="331"/>
    </location>
</feature>
<comment type="function">
    <text evidence="1">Multidrug efflux pump.</text>
</comment>
<feature type="transmembrane region" description="Helical" evidence="13">
    <location>
        <begin position="110"/>
        <end position="133"/>
    </location>
</feature>
<feature type="transmembrane region" description="Helical" evidence="13">
    <location>
        <begin position="216"/>
        <end position="240"/>
    </location>
</feature>
<dbReference type="InterPro" id="IPR002528">
    <property type="entry name" value="MATE_fam"/>
</dbReference>
<evidence type="ECO:0000313" key="14">
    <source>
        <dbReference type="EMBL" id="HIY25968.1"/>
    </source>
</evidence>
<evidence type="ECO:0000256" key="5">
    <source>
        <dbReference type="ARBA" id="ARBA00022448"/>
    </source>
</evidence>